<dbReference type="SUPFAM" id="SSF51338">
    <property type="entry name" value="Composite domain of metallo-dependent hydrolases"/>
    <property type="match status" value="1"/>
</dbReference>
<dbReference type="Gene3D" id="3.20.20.140">
    <property type="entry name" value="Metal-dependent hydrolases"/>
    <property type="match status" value="1"/>
</dbReference>
<accession>A0ABV7D5D3</accession>
<dbReference type="RefSeq" id="WP_194215348.1">
    <property type="nucleotide sequence ID" value="NZ_CP061205.1"/>
</dbReference>
<dbReference type="Proteomes" id="UP001595444">
    <property type="component" value="Unassembled WGS sequence"/>
</dbReference>
<gene>
    <name evidence="3" type="ORF">ACFOKA_08435</name>
</gene>
<organism evidence="3 4">
    <name type="scientific">Kordiimonas pumila</name>
    <dbReference type="NCBI Taxonomy" id="2161677"/>
    <lineage>
        <taxon>Bacteria</taxon>
        <taxon>Pseudomonadati</taxon>
        <taxon>Pseudomonadota</taxon>
        <taxon>Alphaproteobacteria</taxon>
        <taxon>Kordiimonadales</taxon>
        <taxon>Kordiimonadaceae</taxon>
        <taxon>Kordiimonas</taxon>
    </lineage>
</organism>
<dbReference type="CDD" id="cd01299">
    <property type="entry name" value="Met_dep_hydrolase_A"/>
    <property type="match status" value="1"/>
</dbReference>
<dbReference type="InterPro" id="IPR057744">
    <property type="entry name" value="OTAase-like"/>
</dbReference>
<dbReference type="PANTHER" id="PTHR43135:SF3">
    <property type="entry name" value="ALPHA-D-RIBOSE 1-METHYLPHOSPHONATE 5-TRIPHOSPHATE DIPHOSPHATASE"/>
    <property type="match status" value="1"/>
</dbReference>
<dbReference type="SUPFAM" id="SSF51556">
    <property type="entry name" value="Metallo-dependent hydrolases"/>
    <property type="match status" value="1"/>
</dbReference>
<protein>
    <submittedName>
        <fullName evidence="3">Amidohydrolase family protein</fullName>
    </submittedName>
</protein>
<dbReference type="InterPro" id="IPR006680">
    <property type="entry name" value="Amidohydro-rel"/>
</dbReference>
<dbReference type="InterPro" id="IPR011059">
    <property type="entry name" value="Metal-dep_hydrolase_composite"/>
</dbReference>
<proteinExistence type="predicted"/>
<dbReference type="InterPro" id="IPR032466">
    <property type="entry name" value="Metal_Hydrolase"/>
</dbReference>
<comment type="caution">
    <text evidence="3">The sequence shown here is derived from an EMBL/GenBank/DDBJ whole genome shotgun (WGS) entry which is preliminary data.</text>
</comment>
<dbReference type="Gene3D" id="2.30.40.10">
    <property type="entry name" value="Urease, subunit C, domain 1"/>
    <property type="match status" value="1"/>
</dbReference>
<dbReference type="EMBL" id="JBHRSL010000006">
    <property type="protein sequence ID" value="MFC3051930.1"/>
    <property type="molecule type" value="Genomic_DNA"/>
</dbReference>
<keyword evidence="4" id="KW-1185">Reference proteome</keyword>
<feature type="domain" description="Amidohydrolase-related" evidence="2">
    <location>
        <begin position="86"/>
        <end position="436"/>
    </location>
</feature>
<dbReference type="InterPro" id="IPR051781">
    <property type="entry name" value="Metallo-dep_Hydrolase"/>
</dbReference>
<feature type="signal peptide" evidence="1">
    <location>
        <begin position="1"/>
        <end position="30"/>
    </location>
</feature>
<dbReference type="Pfam" id="PF01979">
    <property type="entry name" value="Amidohydro_1"/>
    <property type="match status" value="1"/>
</dbReference>
<reference evidence="4" key="1">
    <citation type="journal article" date="2019" name="Int. J. Syst. Evol. Microbiol.">
        <title>The Global Catalogue of Microorganisms (GCM) 10K type strain sequencing project: providing services to taxonomists for standard genome sequencing and annotation.</title>
        <authorList>
            <consortium name="The Broad Institute Genomics Platform"/>
            <consortium name="The Broad Institute Genome Sequencing Center for Infectious Disease"/>
            <person name="Wu L."/>
            <person name="Ma J."/>
        </authorList>
    </citation>
    <scope>NUCLEOTIDE SEQUENCE [LARGE SCALE GENOMIC DNA]</scope>
    <source>
        <strain evidence="4">KCTC 62164</strain>
    </source>
</reference>
<evidence type="ECO:0000259" key="2">
    <source>
        <dbReference type="Pfam" id="PF01979"/>
    </source>
</evidence>
<evidence type="ECO:0000313" key="4">
    <source>
        <dbReference type="Proteomes" id="UP001595444"/>
    </source>
</evidence>
<evidence type="ECO:0000313" key="3">
    <source>
        <dbReference type="EMBL" id="MFC3051930.1"/>
    </source>
</evidence>
<evidence type="ECO:0000256" key="1">
    <source>
        <dbReference type="SAM" id="SignalP"/>
    </source>
</evidence>
<name>A0ABV7D5D3_9PROT</name>
<sequence length="437" mass="46503">MIVNLKRKITKIARVASCVSALMWATSAYAQGDDFTYIHAGKLLDVLEGKMLTDQLITVEGERIVSVEPWHEQASGTDVIDWSGYTVLPGMIDGHTHLVGGPQSEDVLAPLKVTKADDLAYGVKNAYATLKAGFTSVVDVGTYRGLTDVELRDQINAGEILGPRMIVAGAYLTIPGGGGEVVGLNAGVDIPAEYRMGVATGEEEVRTVVRHLIEGGADFIKMIATGAVLTNGTDPGQPEFTEAEMKAAVDEAAKYGKYVTAHAHGAEGIKMAVRAGVRSIQHGSIMDDEGVAMMKEHGTWLVADIYNGDYIKEVGTAEGWDAEILKKNNDTTDTQRVAFTKAVKAGVNIAFGTDSGVFPHGLNARQMAYMVKYGLTPMQAVQSATIWGARCMSLEANVGSITPGKYADIIAVKGDVLKDITLLEHVDAVMKGGALVE</sequence>
<feature type="chain" id="PRO_5046123391" evidence="1">
    <location>
        <begin position="31"/>
        <end position="437"/>
    </location>
</feature>
<dbReference type="PANTHER" id="PTHR43135">
    <property type="entry name" value="ALPHA-D-RIBOSE 1-METHYLPHOSPHONATE 5-TRIPHOSPHATE DIPHOSPHATASE"/>
    <property type="match status" value="1"/>
</dbReference>
<keyword evidence="1" id="KW-0732">Signal</keyword>